<name>A0ABS1NFH9_9ACTN</name>
<sequence>MRVALHSVLKEGQEAGYEEVHATVPADLLEALRRAGIDNWRIWRSGRHLFHLVDCEDFAAAMTALDSDPVNHRWQEFIGRYVDHFETTDGSPAAASERMALGEVWELRAQAAADEAAGDERAGGAE</sequence>
<dbReference type="SUPFAM" id="SSF54909">
    <property type="entry name" value="Dimeric alpha+beta barrel"/>
    <property type="match status" value="1"/>
</dbReference>
<dbReference type="EMBL" id="JAERRF010000010">
    <property type="protein sequence ID" value="MBL1098650.1"/>
    <property type="molecule type" value="Genomic_DNA"/>
</dbReference>
<comment type="caution">
    <text evidence="1">The sequence shown here is derived from an EMBL/GenBank/DDBJ whole genome shotgun (WGS) entry which is preliminary data.</text>
</comment>
<dbReference type="Pfam" id="PF05336">
    <property type="entry name" value="rhaM"/>
    <property type="match status" value="1"/>
</dbReference>
<dbReference type="InterPro" id="IPR011008">
    <property type="entry name" value="Dimeric_a/b-barrel"/>
</dbReference>
<keyword evidence="2" id="KW-1185">Reference proteome</keyword>
<dbReference type="Proteomes" id="UP000634229">
    <property type="component" value="Unassembled WGS sequence"/>
</dbReference>
<dbReference type="Gene3D" id="3.30.70.100">
    <property type="match status" value="1"/>
</dbReference>
<protein>
    <submittedName>
        <fullName evidence="1">L-rhamnose mutarotase</fullName>
    </submittedName>
</protein>
<evidence type="ECO:0000313" key="2">
    <source>
        <dbReference type="Proteomes" id="UP000634229"/>
    </source>
</evidence>
<dbReference type="InterPro" id="IPR008000">
    <property type="entry name" value="Rham/fucose_mutarotase"/>
</dbReference>
<organism evidence="1 2">
    <name type="scientific">Streptomyces coffeae</name>
    <dbReference type="NCBI Taxonomy" id="621382"/>
    <lineage>
        <taxon>Bacteria</taxon>
        <taxon>Bacillati</taxon>
        <taxon>Actinomycetota</taxon>
        <taxon>Actinomycetes</taxon>
        <taxon>Kitasatosporales</taxon>
        <taxon>Streptomycetaceae</taxon>
        <taxon>Streptomyces</taxon>
    </lineage>
</organism>
<gene>
    <name evidence="1" type="ORF">JK363_18685</name>
</gene>
<proteinExistence type="predicted"/>
<dbReference type="RefSeq" id="WP_201876074.1">
    <property type="nucleotide sequence ID" value="NZ_JAERRF010000010.1"/>
</dbReference>
<evidence type="ECO:0000313" key="1">
    <source>
        <dbReference type="EMBL" id="MBL1098650.1"/>
    </source>
</evidence>
<accession>A0ABS1NFH9</accession>
<reference evidence="1 2" key="1">
    <citation type="submission" date="2021-01" db="EMBL/GenBank/DDBJ databases">
        <title>WGS of actinomycetes isolated from Thailand.</title>
        <authorList>
            <person name="Thawai C."/>
        </authorList>
    </citation>
    <scope>NUCLEOTIDE SEQUENCE [LARGE SCALE GENOMIC DNA]</scope>
    <source>
        <strain evidence="1 2">CA1R205</strain>
    </source>
</reference>